<feature type="non-terminal residue" evidence="1">
    <location>
        <position position="1"/>
    </location>
</feature>
<proteinExistence type="predicted"/>
<organism evidence="1 2">
    <name type="scientific">Biomphalaria pfeifferi</name>
    <name type="common">Bloodfluke planorb</name>
    <name type="synonym">Freshwater snail</name>
    <dbReference type="NCBI Taxonomy" id="112525"/>
    <lineage>
        <taxon>Eukaryota</taxon>
        <taxon>Metazoa</taxon>
        <taxon>Spiralia</taxon>
        <taxon>Lophotrochozoa</taxon>
        <taxon>Mollusca</taxon>
        <taxon>Gastropoda</taxon>
        <taxon>Heterobranchia</taxon>
        <taxon>Euthyneura</taxon>
        <taxon>Panpulmonata</taxon>
        <taxon>Hygrophila</taxon>
        <taxon>Lymnaeoidea</taxon>
        <taxon>Planorbidae</taxon>
        <taxon>Biomphalaria</taxon>
    </lineage>
</organism>
<evidence type="ECO:0000313" key="1">
    <source>
        <dbReference type="EMBL" id="KAK0058655.1"/>
    </source>
</evidence>
<reference evidence="1" key="1">
    <citation type="journal article" date="2023" name="PLoS Negl. Trop. Dis.">
        <title>A genome sequence for Biomphalaria pfeifferi, the major vector snail for the human-infecting parasite Schistosoma mansoni.</title>
        <authorList>
            <person name="Bu L."/>
            <person name="Lu L."/>
            <person name="Laidemitt M.R."/>
            <person name="Zhang S.M."/>
            <person name="Mutuku M."/>
            <person name="Mkoji G."/>
            <person name="Steinauer M."/>
            <person name="Loker E.S."/>
        </authorList>
    </citation>
    <scope>NUCLEOTIDE SEQUENCE</scope>
    <source>
        <strain evidence="1">KasaAsao</strain>
    </source>
</reference>
<gene>
    <name evidence="1" type="ORF">Bpfe_011960</name>
</gene>
<protein>
    <submittedName>
        <fullName evidence="1">Uncharacterized protein</fullName>
    </submittedName>
</protein>
<sequence length="67" mass="7628">NTVHPDIHVTLPPRWHLLSADKKANNVGTVNSTGIFCHCSVRMLLDLRRLHSLLCLVLHHVFTYGCR</sequence>
<evidence type="ECO:0000313" key="2">
    <source>
        <dbReference type="Proteomes" id="UP001233172"/>
    </source>
</evidence>
<accession>A0AAD8FBU3</accession>
<name>A0AAD8FBU3_BIOPF</name>
<dbReference type="AlphaFoldDB" id="A0AAD8FBU3"/>
<keyword evidence="2" id="KW-1185">Reference proteome</keyword>
<dbReference type="Proteomes" id="UP001233172">
    <property type="component" value="Unassembled WGS sequence"/>
</dbReference>
<comment type="caution">
    <text evidence="1">The sequence shown here is derived from an EMBL/GenBank/DDBJ whole genome shotgun (WGS) entry which is preliminary data.</text>
</comment>
<reference evidence="1" key="2">
    <citation type="submission" date="2023-04" db="EMBL/GenBank/DDBJ databases">
        <authorList>
            <person name="Bu L."/>
            <person name="Lu L."/>
            <person name="Laidemitt M.R."/>
            <person name="Zhang S.M."/>
            <person name="Mutuku M."/>
            <person name="Mkoji G."/>
            <person name="Steinauer M."/>
            <person name="Loker E.S."/>
        </authorList>
    </citation>
    <scope>NUCLEOTIDE SEQUENCE</scope>
    <source>
        <strain evidence="1">KasaAsao</strain>
        <tissue evidence="1">Whole Snail</tissue>
    </source>
</reference>
<dbReference type="EMBL" id="JASAOG010000047">
    <property type="protein sequence ID" value="KAK0058655.1"/>
    <property type="molecule type" value="Genomic_DNA"/>
</dbReference>